<evidence type="ECO:0000313" key="2">
    <source>
        <dbReference type="EMBL" id="QBQ82036.1"/>
    </source>
</evidence>
<protein>
    <submittedName>
        <fullName evidence="2">Uncharacterized protein</fullName>
    </submittedName>
</protein>
<dbReference type="EMBL" id="MK301443">
    <property type="protein sequence ID" value="QBQ82036.1"/>
    <property type="molecule type" value="Genomic_DNA"/>
</dbReference>
<organism evidence="2 3">
    <name type="scientific">Lactococcus phage CW09</name>
    <dbReference type="NCBI Taxonomy" id="2500818"/>
    <lineage>
        <taxon>Viruses</taxon>
        <taxon>Duplodnaviria</taxon>
        <taxon>Heunggongvirae</taxon>
        <taxon>Uroviricota</taxon>
        <taxon>Caudoviricetes</taxon>
        <taxon>Ceduovirus</taxon>
        <taxon>Ceduovirus cv20R03M</taxon>
    </lineage>
</organism>
<reference evidence="2 3" key="1">
    <citation type="submission" date="2018-12" db="EMBL/GenBank/DDBJ databases">
        <title>Whey sample dairy phages.</title>
        <authorList>
            <person name="Hayes S."/>
        </authorList>
    </citation>
    <scope>NUCLEOTIDE SEQUENCE [LARGE SCALE GENOMIC DNA]</scope>
</reference>
<evidence type="ECO:0000256" key="1">
    <source>
        <dbReference type="SAM" id="Phobius"/>
    </source>
</evidence>
<evidence type="ECO:0000313" key="3">
    <source>
        <dbReference type="Proteomes" id="UP000306370"/>
    </source>
</evidence>
<keyword evidence="1" id="KW-0812">Transmembrane</keyword>
<accession>A0A482N7W7</accession>
<keyword evidence="1" id="KW-1133">Transmembrane helix</keyword>
<feature type="transmembrane region" description="Helical" evidence="1">
    <location>
        <begin position="20"/>
        <end position="42"/>
    </location>
</feature>
<sequence length="48" mass="5342">MFIVYWLMSAVFGVIASVHSSLYGVWFLCCLGCFIIGFVSLLKGGYDK</sequence>
<dbReference type="Proteomes" id="UP000306370">
    <property type="component" value="Genome"/>
</dbReference>
<keyword evidence="1" id="KW-0472">Membrane</keyword>
<proteinExistence type="predicted"/>
<gene>
    <name evidence="2" type="ORF">CW09_017</name>
</gene>
<name>A0A482N7W7_9CAUD</name>